<evidence type="ECO:0000256" key="1">
    <source>
        <dbReference type="SAM" id="Coils"/>
    </source>
</evidence>
<evidence type="ECO:0000313" key="2">
    <source>
        <dbReference type="EMBL" id="KAL2613526.1"/>
    </source>
</evidence>
<dbReference type="Gene3D" id="1.20.5.170">
    <property type="match status" value="1"/>
</dbReference>
<dbReference type="EMBL" id="JBHFFA010000007">
    <property type="protein sequence ID" value="KAL2613526.1"/>
    <property type="molecule type" value="Genomic_DNA"/>
</dbReference>
<protein>
    <submittedName>
        <fullName evidence="2">Uncharacterized protein</fullName>
    </submittedName>
</protein>
<organism evidence="2 3">
    <name type="scientific">Riccia fluitans</name>
    <dbReference type="NCBI Taxonomy" id="41844"/>
    <lineage>
        <taxon>Eukaryota</taxon>
        <taxon>Viridiplantae</taxon>
        <taxon>Streptophyta</taxon>
        <taxon>Embryophyta</taxon>
        <taxon>Marchantiophyta</taxon>
        <taxon>Marchantiopsida</taxon>
        <taxon>Marchantiidae</taxon>
        <taxon>Marchantiales</taxon>
        <taxon>Ricciaceae</taxon>
        <taxon>Riccia</taxon>
    </lineage>
</organism>
<reference evidence="2 3" key="1">
    <citation type="submission" date="2024-09" db="EMBL/GenBank/DDBJ databases">
        <title>Chromosome-scale assembly of Riccia fluitans.</title>
        <authorList>
            <person name="Paukszto L."/>
            <person name="Sawicki J."/>
            <person name="Karawczyk K."/>
            <person name="Piernik-Szablinska J."/>
            <person name="Szczecinska M."/>
            <person name="Mazdziarz M."/>
        </authorList>
    </citation>
    <scope>NUCLEOTIDE SEQUENCE [LARGE SCALE GENOMIC DNA]</scope>
    <source>
        <strain evidence="2">Rf_01</strain>
        <tissue evidence="2">Aerial parts of the thallus</tissue>
    </source>
</reference>
<sequence length="242" mass="27570">MLGGMDPAVLSRQLSELLEKVLAPSVPLEVLESQQKTCEDLTDHLVEAGATVAALEAELKQNDEEIAALKERLQASEQKMQQEEARNAWLNEVTDTLRSEIQTLRNEGTKVKPTRKLPDWDWLHEAKQRWKANPSRENMYHLSKVLEEHEDQIVVREKMFLKHARYLTITDGDEEVPPDLSRAAVILCRRNDVLYTSGERQQQLDRPFTNFPGCNYAMSSEGGTINVPKQFRGEDIALFVAS</sequence>
<accession>A0ABD1Y058</accession>
<comment type="caution">
    <text evidence="2">The sequence shown here is derived from an EMBL/GenBank/DDBJ whole genome shotgun (WGS) entry which is preliminary data.</text>
</comment>
<name>A0ABD1Y058_9MARC</name>
<proteinExistence type="predicted"/>
<feature type="coiled-coil region" evidence="1">
    <location>
        <begin position="38"/>
        <end position="93"/>
    </location>
</feature>
<dbReference type="Proteomes" id="UP001605036">
    <property type="component" value="Unassembled WGS sequence"/>
</dbReference>
<keyword evidence="3" id="KW-1185">Reference proteome</keyword>
<gene>
    <name evidence="2" type="ORF">R1flu_025218</name>
</gene>
<keyword evidence="1" id="KW-0175">Coiled coil</keyword>
<evidence type="ECO:0000313" key="3">
    <source>
        <dbReference type="Proteomes" id="UP001605036"/>
    </source>
</evidence>
<dbReference type="AlphaFoldDB" id="A0ABD1Y058"/>